<keyword evidence="3" id="KW-1185">Reference proteome</keyword>
<protein>
    <submittedName>
        <fullName evidence="2">Uncharacterized protein</fullName>
    </submittedName>
</protein>
<proteinExistence type="predicted"/>
<evidence type="ECO:0000256" key="1">
    <source>
        <dbReference type="SAM" id="MobiDB-lite"/>
    </source>
</evidence>
<dbReference type="Proteomes" id="UP001459277">
    <property type="component" value="Unassembled WGS sequence"/>
</dbReference>
<accession>A0AAW2CJC9</accession>
<feature type="region of interest" description="Disordered" evidence="1">
    <location>
        <begin position="1"/>
        <end position="60"/>
    </location>
</feature>
<comment type="caution">
    <text evidence="2">The sequence shown here is derived from an EMBL/GenBank/DDBJ whole genome shotgun (WGS) entry which is preliminary data.</text>
</comment>
<evidence type="ECO:0000313" key="3">
    <source>
        <dbReference type="Proteomes" id="UP001459277"/>
    </source>
</evidence>
<name>A0AAW2CJC9_9ROSI</name>
<dbReference type="EMBL" id="JAZDWU010000006">
    <property type="protein sequence ID" value="KAK9998356.1"/>
    <property type="molecule type" value="Genomic_DNA"/>
</dbReference>
<sequence length="259" mass="28138">MQTFSPTKTVSFELATKPVLSKEPLRGTTPSIQEGQTSVQSAPKATSSLESEGSEGVDIGVKGPELVVPKVDVEFAPDVQRVESSLILAGGDTTMGEAPEVTASDPGSGLPTFLAHFDLLEFNSLPASHFHRFGPPFGNFLRFSVPMEGLPLLEGLFKIHGDFTSGFRGGVFLSNILMKLSCAVLISLRYSSLDSLFEEKLLEWRGVVQDLIEAKFNMSFLLKHLCSLAHMLFQRQASRSLDAEIVTAEEALARAHKVL</sequence>
<reference evidence="2 3" key="1">
    <citation type="submission" date="2024-01" db="EMBL/GenBank/DDBJ databases">
        <title>A telomere-to-telomere, gap-free genome of sweet tea (Lithocarpus litseifolius).</title>
        <authorList>
            <person name="Zhou J."/>
        </authorList>
    </citation>
    <scope>NUCLEOTIDE SEQUENCE [LARGE SCALE GENOMIC DNA]</scope>
    <source>
        <strain evidence="2">Zhou-2022a</strain>
        <tissue evidence="2">Leaf</tissue>
    </source>
</reference>
<feature type="compositionally biased region" description="Polar residues" evidence="1">
    <location>
        <begin position="1"/>
        <end position="10"/>
    </location>
</feature>
<dbReference type="AlphaFoldDB" id="A0AAW2CJC9"/>
<organism evidence="2 3">
    <name type="scientific">Lithocarpus litseifolius</name>
    <dbReference type="NCBI Taxonomy" id="425828"/>
    <lineage>
        <taxon>Eukaryota</taxon>
        <taxon>Viridiplantae</taxon>
        <taxon>Streptophyta</taxon>
        <taxon>Embryophyta</taxon>
        <taxon>Tracheophyta</taxon>
        <taxon>Spermatophyta</taxon>
        <taxon>Magnoliopsida</taxon>
        <taxon>eudicotyledons</taxon>
        <taxon>Gunneridae</taxon>
        <taxon>Pentapetalae</taxon>
        <taxon>rosids</taxon>
        <taxon>fabids</taxon>
        <taxon>Fagales</taxon>
        <taxon>Fagaceae</taxon>
        <taxon>Lithocarpus</taxon>
    </lineage>
</organism>
<gene>
    <name evidence="2" type="ORF">SO802_017959</name>
</gene>
<evidence type="ECO:0000313" key="2">
    <source>
        <dbReference type="EMBL" id="KAK9998356.1"/>
    </source>
</evidence>
<feature type="compositionally biased region" description="Polar residues" evidence="1">
    <location>
        <begin position="28"/>
        <end position="51"/>
    </location>
</feature>